<organism evidence="2 3">
    <name type="scientific">Halorutilus salinus</name>
    <dbReference type="NCBI Taxonomy" id="2487751"/>
    <lineage>
        <taxon>Archaea</taxon>
        <taxon>Methanobacteriati</taxon>
        <taxon>Methanobacteriota</taxon>
        <taxon>Stenosarchaea group</taxon>
        <taxon>Halobacteria</taxon>
        <taxon>Halorutilales</taxon>
        <taxon>Halorutilaceae</taxon>
        <taxon>Halorutilus</taxon>
    </lineage>
</organism>
<feature type="compositionally biased region" description="Polar residues" evidence="1">
    <location>
        <begin position="68"/>
        <end position="112"/>
    </location>
</feature>
<dbReference type="RefSeq" id="WP_266087801.1">
    <property type="nucleotide sequence ID" value="NZ_RKLV01000008.1"/>
</dbReference>
<evidence type="ECO:0000256" key="1">
    <source>
        <dbReference type="SAM" id="MobiDB-lite"/>
    </source>
</evidence>
<reference evidence="2" key="1">
    <citation type="submission" date="2022-09" db="EMBL/GenBank/DDBJ databases">
        <title>Haloadaptaus new haloarchaeum isolated from saline soil.</title>
        <authorList>
            <person name="Duran-Viseras A."/>
            <person name="Sanchez-Porro C."/>
            <person name="Ventosa A."/>
        </authorList>
    </citation>
    <scope>NUCLEOTIDE SEQUENCE</scope>
    <source>
        <strain evidence="2">F3-133</strain>
    </source>
</reference>
<gene>
    <name evidence="2" type="ORF">EGH25_09085</name>
</gene>
<dbReference type="Proteomes" id="UP001149411">
    <property type="component" value="Unassembled WGS sequence"/>
</dbReference>
<keyword evidence="3" id="KW-1185">Reference proteome</keyword>
<name>A0A9Q4GH64_9EURY</name>
<feature type="region of interest" description="Disordered" evidence="1">
    <location>
        <begin position="58"/>
        <end position="117"/>
    </location>
</feature>
<feature type="compositionally biased region" description="Polar residues" evidence="1">
    <location>
        <begin position="183"/>
        <end position="201"/>
    </location>
</feature>
<proteinExistence type="predicted"/>
<comment type="caution">
    <text evidence="2">The sequence shown here is derived from an EMBL/GenBank/DDBJ whole genome shotgun (WGS) entry which is preliminary data.</text>
</comment>
<evidence type="ECO:0000313" key="3">
    <source>
        <dbReference type="Proteomes" id="UP001149411"/>
    </source>
</evidence>
<dbReference type="AlphaFoldDB" id="A0A9Q4GH64"/>
<feature type="region of interest" description="Disordered" evidence="1">
    <location>
        <begin position="182"/>
        <end position="201"/>
    </location>
</feature>
<evidence type="ECO:0000313" key="2">
    <source>
        <dbReference type="EMBL" id="MCX2819502.1"/>
    </source>
</evidence>
<protein>
    <submittedName>
        <fullName evidence="2">Uncharacterized protein</fullName>
    </submittedName>
</protein>
<sequence length="201" mass="20939">MATVELDSNQQDVTGVTIAPEIEFKWSDFSDGVTDFQLDVEVTTEAGLDEQAMNSLLPEGESVDAGTIKTSWNNQSSKTSAVNVASSSEFSTDGSGNSDVSDVTADSGTSFGDASGKGTVKLTEQALASNSFSKKLYPQGIDDGVAAGTRVTTNIKLDLREGSSTEATIDYNTMEYGVVVDNPSMSGSEGDTTLNTNATGK</sequence>
<accession>A0A9Q4GH64</accession>
<dbReference type="EMBL" id="RKLV01000008">
    <property type="protein sequence ID" value="MCX2819502.1"/>
    <property type="molecule type" value="Genomic_DNA"/>
</dbReference>